<keyword evidence="2" id="KW-0150">Chloroplast</keyword>
<evidence type="ECO:0000313" key="2">
    <source>
        <dbReference type="EMBL" id="AYQ93480.1"/>
    </source>
</evidence>
<dbReference type="GeneID" id="38462370"/>
<dbReference type="RefSeq" id="YP_009540960.1">
    <property type="nucleotide sequence ID" value="NC_039969.1"/>
</dbReference>
<evidence type="ECO:0000259" key="1">
    <source>
        <dbReference type="Pfam" id="PF13655"/>
    </source>
</evidence>
<gene>
    <name evidence="2" type="primary">ycf13</name>
</gene>
<dbReference type="Pfam" id="PF13655">
    <property type="entry name" value="RVT_N"/>
    <property type="match status" value="1"/>
</dbReference>
<organism evidence="2">
    <name type="scientific">Discoplastis spathirhyncha</name>
    <dbReference type="NCBI Taxonomy" id="215771"/>
    <lineage>
        <taxon>Eukaryota</taxon>
        <taxon>Discoba</taxon>
        <taxon>Euglenozoa</taxon>
        <taxon>Euglenida</taxon>
        <taxon>Spirocuta</taxon>
        <taxon>Euglenophyceae</taxon>
        <taxon>Euglenales</taxon>
        <taxon>Phacaceae</taxon>
        <taxon>Discoplastis</taxon>
    </lineage>
</organism>
<sequence length="476" mass="56091">MKWLVYFWLYVIYFFMSKFHFSNSNNLLSWQSSYSNLFRLQKRLFKSVVLGDLSKSLKIQNLIINSNSARLLAIRETTQVSFNKKISGIDGKFSLNFFERLELNNFLRMNVKNWFPNKLKQVCLTESSTGKIKYFNIFTISDRTWQILVSFALCPGNEATFHPRNFSFKNKNMLFDLKNILFLNLGKSSFGIKKRVLIISFKKCFRKLSSDFYLKKIIAPRYIKLGISRFLNFVEFYDFIKDKANFNVLFFLLSNIVLNGVESLHPCVRHNYSLLFFLTPNDNEKIIVNNFSNFLSLSGLSPIGKKVSLFFTGSSFDFLDWSFKVLKNGDIFCIPSYDNYQKFLFKIKHIINNSNYGSRIKSAKITPIIADWKNYNQFCNMQSLRLSLFFVKKKTFQIFNKESKQDSYSIKKLINESFSNDVFKIEFSNLVSERTFSFDHLSFGKDFIFENFIFKMNKNFKADFICIHCGMNTKNI</sequence>
<dbReference type="EMBL" id="MH898670">
    <property type="protein sequence ID" value="AYQ93480.1"/>
    <property type="molecule type" value="Genomic_DNA"/>
</dbReference>
<dbReference type="AlphaFoldDB" id="A0A3G3LLA0"/>
<geneLocation type="chloroplast" evidence="2"/>
<dbReference type="InterPro" id="IPR025960">
    <property type="entry name" value="RVT_N"/>
</dbReference>
<proteinExistence type="predicted"/>
<name>A0A3G3LLA0_9EUGL</name>
<protein>
    <submittedName>
        <fullName evidence="2">Ycf13</fullName>
    </submittedName>
</protein>
<accession>A0A3G3LLA0</accession>
<reference evidence="2" key="1">
    <citation type="journal article" date="2018" name="Sci. Rep.">
        <title>Dynamic evolution of inverted repeats in Euglenophyta plastid genomes.</title>
        <authorList>
            <person name="Karnkowska A."/>
            <person name="Bennett M.S."/>
            <person name="Triemer R.E."/>
        </authorList>
    </citation>
    <scope>NUCLEOTIDE SEQUENCE</scope>
</reference>
<keyword evidence="2" id="KW-0934">Plastid</keyword>
<feature type="domain" description="Reverse transcriptase N-terminal" evidence="1">
    <location>
        <begin position="28"/>
        <end position="105"/>
    </location>
</feature>